<evidence type="ECO:0000259" key="2">
    <source>
        <dbReference type="Pfam" id="PF12850"/>
    </source>
</evidence>
<dbReference type="InterPro" id="IPR024654">
    <property type="entry name" value="Calcineurin-like_PHP_lpxH"/>
</dbReference>
<accession>A0ABW2B2U7</accession>
<sequence>MGNKRHQNLGERNGALLLFGGPYSNLNATQALLGAARERGIAAAQMICTGDVVAYCAAPFETIELIRAAEIEVVAGNCEQQLAAGAADCGCGFEAGTTCDLLAAGWYAFATDRVAPAQRGWMAALPDIITFHHQGARYGVIHGGVTDVARFVWPTSPDEVLAEEWRAAEAAVGPLDHIISGHCGLPFIRDTPRGRWINPGVIGMPPHDGAQMTRYGVLDGGEVTLHRLRYDAGGEAARMQAAGLTQGYDRALLTGYWPSEDILPSALRVPSFASG</sequence>
<dbReference type="Pfam" id="PF12850">
    <property type="entry name" value="Metallophos_2"/>
    <property type="match status" value="1"/>
</dbReference>
<dbReference type="InterPro" id="IPR029052">
    <property type="entry name" value="Metallo-depent_PP-like"/>
</dbReference>
<dbReference type="Proteomes" id="UP001596353">
    <property type="component" value="Unassembled WGS sequence"/>
</dbReference>
<reference evidence="4" key="1">
    <citation type="journal article" date="2019" name="Int. J. Syst. Evol. Microbiol.">
        <title>The Global Catalogue of Microorganisms (GCM) 10K type strain sequencing project: providing services to taxonomists for standard genome sequencing and annotation.</title>
        <authorList>
            <consortium name="The Broad Institute Genomics Platform"/>
            <consortium name="The Broad Institute Genome Sequencing Center for Infectious Disease"/>
            <person name="Wu L."/>
            <person name="Ma J."/>
        </authorList>
    </citation>
    <scope>NUCLEOTIDE SEQUENCE [LARGE SCALE GENOMIC DNA]</scope>
    <source>
        <strain evidence="4">CCUG 66188</strain>
    </source>
</reference>
<comment type="similarity">
    <text evidence="1">Belongs to the metallophosphoesterase superfamily. YfcE family.</text>
</comment>
<proteinExistence type="inferred from homology"/>
<comment type="caution">
    <text evidence="3">The sequence shown here is derived from an EMBL/GenBank/DDBJ whole genome shotgun (WGS) entry which is preliminary data.</text>
</comment>
<gene>
    <name evidence="3" type="ORF">ACFQFQ_11130</name>
</gene>
<feature type="domain" description="Calcineurin-like phosphoesterase" evidence="2">
    <location>
        <begin position="41"/>
        <end position="211"/>
    </location>
</feature>
<evidence type="ECO:0000256" key="1">
    <source>
        <dbReference type="ARBA" id="ARBA00008950"/>
    </source>
</evidence>
<keyword evidence="4" id="KW-1185">Reference proteome</keyword>
<dbReference type="Gene3D" id="3.60.21.10">
    <property type="match status" value="1"/>
</dbReference>
<dbReference type="PIRSF" id="PIRSF000883">
    <property type="entry name" value="Pesterase_MJ0912"/>
    <property type="match status" value="1"/>
</dbReference>
<name>A0ABW2B2U7_9RHOB</name>
<evidence type="ECO:0000313" key="3">
    <source>
        <dbReference type="EMBL" id="MFC6759921.1"/>
    </source>
</evidence>
<protein>
    <submittedName>
        <fullName evidence="3">Metallophosphoesterase family protein</fullName>
    </submittedName>
</protein>
<organism evidence="3 4">
    <name type="scientific">Sulfitobacter porphyrae</name>
    <dbReference type="NCBI Taxonomy" id="1246864"/>
    <lineage>
        <taxon>Bacteria</taxon>
        <taxon>Pseudomonadati</taxon>
        <taxon>Pseudomonadota</taxon>
        <taxon>Alphaproteobacteria</taxon>
        <taxon>Rhodobacterales</taxon>
        <taxon>Roseobacteraceae</taxon>
        <taxon>Sulfitobacter</taxon>
    </lineage>
</organism>
<dbReference type="InterPro" id="IPR011152">
    <property type="entry name" value="Pesterase_MJ0912"/>
</dbReference>
<evidence type="ECO:0000313" key="4">
    <source>
        <dbReference type="Proteomes" id="UP001596353"/>
    </source>
</evidence>
<dbReference type="SUPFAM" id="SSF56300">
    <property type="entry name" value="Metallo-dependent phosphatases"/>
    <property type="match status" value="1"/>
</dbReference>
<dbReference type="EMBL" id="JBHSWG010000001">
    <property type="protein sequence ID" value="MFC6759921.1"/>
    <property type="molecule type" value="Genomic_DNA"/>
</dbReference>
<dbReference type="CDD" id="cd00838">
    <property type="entry name" value="MPP_superfamily"/>
    <property type="match status" value="1"/>
</dbReference>